<feature type="transmembrane region" description="Helical" evidence="6">
    <location>
        <begin position="415"/>
        <end position="434"/>
    </location>
</feature>
<comment type="function">
    <text evidence="1">Multidrug efflux pump.</text>
</comment>
<keyword evidence="6" id="KW-0812">Transmembrane</keyword>
<protein>
    <recommendedName>
        <fullName evidence="3">Probable multidrug resistance protein NorM</fullName>
    </recommendedName>
    <alternativeName>
        <fullName evidence="5">Multidrug-efflux transporter</fullName>
    </alternativeName>
</protein>
<dbReference type="PANTHER" id="PTHR43298">
    <property type="entry name" value="MULTIDRUG RESISTANCE PROTEIN NORM-RELATED"/>
    <property type="match status" value="1"/>
</dbReference>
<feature type="transmembrane region" description="Helical" evidence="6">
    <location>
        <begin position="253"/>
        <end position="273"/>
    </location>
</feature>
<feature type="transmembrane region" description="Helical" evidence="6">
    <location>
        <begin position="359"/>
        <end position="381"/>
    </location>
</feature>
<dbReference type="InterPro" id="IPR050222">
    <property type="entry name" value="MATE_MdtK"/>
</dbReference>
<proteinExistence type="inferred from homology"/>
<evidence type="ECO:0000256" key="3">
    <source>
        <dbReference type="ARBA" id="ARBA00020268"/>
    </source>
</evidence>
<organism evidence="7 8">
    <name type="scientific">Saccharothrix lopnurensis</name>
    <dbReference type="NCBI Taxonomy" id="1670621"/>
    <lineage>
        <taxon>Bacteria</taxon>
        <taxon>Bacillati</taxon>
        <taxon>Actinomycetota</taxon>
        <taxon>Actinomycetes</taxon>
        <taxon>Pseudonocardiales</taxon>
        <taxon>Pseudonocardiaceae</taxon>
        <taxon>Saccharothrix</taxon>
    </lineage>
</organism>
<dbReference type="RefSeq" id="WP_380638575.1">
    <property type="nucleotide sequence ID" value="NZ_JBHSQO010000026.1"/>
</dbReference>
<feature type="transmembrane region" description="Helical" evidence="6">
    <location>
        <begin position="141"/>
        <end position="160"/>
    </location>
</feature>
<accession>A0ABW1PBY2</accession>
<evidence type="ECO:0000313" key="8">
    <source>
        <dbReference type="Proteomes" id="UP001596220"/>
    </source>
</evidence>
<reference evidence="8" key="1">
    <citation type="journal article" date="2019" name="Int. J. Syst. Evol. Microbiol.">
        <title>The Global Catalogue of Microorganisms (GCM) 10K type strain sequencing project: providing services to taxonomists for standard genome sequencing and annotation.</title>
        <authorList>
            <consortium name="The Broad Institute Genomics Platform"/>
            <consortium name="The Broad Institute Genome Sequencing Center for Infectious Disease"/>
            <person name="Wu L."/>
            <person name="Ma J."/>
        </authorList>
    </citation>
    <scope>NUCLEOTIDE SEQUENCE [LARGE SCALE GENOMIC DNA]</scope>
    <source>
        <strain evidence="8">CGMCC 4.7246</strain>
    </source>
</reference>
<feature type="transmembrane region" description="Helical" evidence="6">
    <location>
        <begin position="167"/>
        <end position="189"/>
    </location>
</feature>
<feature type="transmembrane region" description="Helical" evidence="6">
    <location>
        <begin position="323"/>
        <end position="347"/>
    </location>
</feature>
<evidence type="ECO:0000256" key="2">
    <source>
        <dbReference type="ARBA" id="ARBA00010199"/>
    </source>
</evidence>
<keyword evidence="4" id="KW-0813">Transport</keyword>
<sequence length="452" mass="45833">MVAERVEGGRRTTPAAKQIAVLGLPMLIGALSSSLTGVVDTAMMGRYGAADLSAVAAASAVFDVLSSVVLASVTGHQILAARFAGREDPPGLRRSLVDSARFCGAVALALTAVCLLAGGVLTRLVSGGDEGLGAIGADYLVARGPTLLLLVPFALLAATFNAYKRPGFALVAGITANVVNLGLDLLLIHVLRWGAVGNGVATTVSWLVALGVLVVSTRRFRLAELLSRPGPGTPVDFTTSVVGLGWPAIVSNALDYLSTALFFAVVGGLGGAALGGGRIAFEVMVLLFAVGSAFAAAGRILIGRAIGANAPAEAASLWRAGQRVLLVPAVALGLVLVLAPGAVAAVFTSFPDVVDAAAAALPLVGVSVPLLAWTLGNVNALRALGRTKQDMHANLVSALAVQLPLGWLLTTAVDWGVTGAYVGVLGYWLARAVVTEVMARRLMRTLGEGAGT</sequence>
<evidence type="ECO:0000256" key="6">
    <source>
        <dbReference type="SAM" id="Phobius"/>
    </source>
</evidence>
<feature type="transmembrane region" description="Helical" evidence="6">
    <location>
        <begin position="59"/>
        <end position="81"/>
    </location>
</feature>
<dbReference type="NCBIfam" id="TIGR00797">
    <property type="entry name" value="matE"/>
    <property type="match status" value="1"/>
</dbReference>
<evidence type="ECO:0000256" key="4">
    <source>
        <dbReference type="ARBA" id="ARBA00022448"/>
    </source>
</evidence>
<feature type="transmembrane region" description="Helical" evidence="6">
    <location>
        <begin position="20"/>
        <end position="39"/>
    </location>
</feature>
<evidence type="ECO:0000256" key="1">
    <source>
        <dbReference type="ARBA" id="ARBA00003408"/>
    </source>
</evidence>
<feature type="transmembrane region" description="Helical" evidence="6">
    <location>
        <begin position="195"/>
        <end position="215"/>
    </location>
</feature>
<feature type="transmembrane region" description="Helical" evidence="6">
    <location>
        <begin position="102"/>
        <end position="121"/>
    </location>
</feature>
<feature type="transmembrane region" description="Helical" evidence="6">
    <location>
        <begin position="279"/>
        <end position="302"/>
    </location>
</feature>
<dbReference type="InterPro" id="IPR002528">
    <property type="entry name" value="MATE_fam"/>
</dbReference>
<feature type="transmembrane region" description="Helical" evidence="6">
    <location>
        <begin position="393"/>
        <end position="409"/>
    </location>
</feature>
<dbReference type="Proteomes" id="UP001596220">
    <property type="component" value="Unassembled WGS sequence"/>
</dbReference>
<name>A0ABW1PBY2_9PSEU</name>
<comment type="similarity">
    <text evidence="2">Belongs to the multi antimicrobial extrusion (MATE) (TC 2.A.66.1) family.</text>
</comment>
<gene>
    <name evidence="7" type="ORF">ACFP3R_23400</name>
</gene>
<dbReference type="PANTHER" id="PTHR43298:SF2">
    <property type="entry name" value="FMN_FAD EXPORTER YEEO-RELATED"/>
    <property type="match status" value="1"/>
</dbReference>
<keyword evidence="6" id="KW-1133">Transmembrane helix</keyword>
<comment type="caution">
    <text evidence="7">The sequence shown here is derived from an EMBL/GenBank/DDBJ whole genome shotgun (WGS) entry which is preliminary data.</text>
</comment>
<dbReference type="EMBL" id="JBHSQO010000026">
    <property type="protein sequence ID" value="MFC6092227.1"/>
    <property type="molecule type" value="Genomic_DNA"/>
</dbReference>
<dbReference type="Pfam" id="PF01554">
    <property type="entry name" value="MatE"/>
    <property type="match status" value="2"/>
</dbReference>
<keyword evidence="8" id="KW-1185">Reference proteome</keyword>
<evidence type="ECO:0000313" key="7">
    <source>
        <dbReference type="EMBL" id="MFC6092227.1"/>
    </source>
</evidence>
<evidence type="ECO:0000256" key="5">
    <source>
        <dbReference type="ARBA" id="ARBA00031636"/>
    </source>
</evidence>
<keyword evidence="6" id="KW-0472">Membrane</keyword>